<keyword evidence="2" id="KW-1015">Disulfide bond</keyword>
<dbReference type="SMART" id="SM00409">
    <property type="entry name" value="IG"/>
    <property type="match status" value="5"/>
</dbReference>
<dbReference type="OMA" id="INDQKDG"/>
<dbReference type="SUPFAM" id="SSF48726">
    <property type="entry name" value="Immunoglobulin"/>
    <property type="match status" value="5"/>
</dbReference>
<evidence type="ECO:0000256" key="4">
    <source>
        <dbReference type="ARBA" id="ARBA00023319"/>
    </source>
</evidence>
<feature type="domain" description="Ig-like" evidence="5">
    <location>
        <begin position="242"/>
        <end position="327"/>
    </location>
</feature>
<dbReference type="InterPro" id="IPR007110">
    <property type="entry name" value="Ig-like_dom"/>
</dbReference>
<evidence type="ECO:0000256" key="1">
    <source>
        <dbReference type="ARBA" id="ARBA00022729"/>
    </source>
</evidence>
<evidence type="ECO:0000313" key="6">
    <source>
        <dbReference type="Ensembl" id="ENSLACP00000005994.1"/>
    </source>
</evidence>
<keyword evidence="7" id="KW-1185">Reference proteome</keyword>
<evidence type="ECO:0000256" key="3">
    <source>
        <dbReference type="ARBA" id="ARBA00023180"/>
    </source>
</evidence>
<evidence type="ECO:0000259" key="5">
    <source>
        <dbReference type="PROSITE" id="PS50835"/>
    </source>
</evidence>
<dbReference type="InterPro" id="IPR013098">
    <property type="entry name" value="Ig_I-set"/>
</dbReference>
<dbReference type="InterPro" id="IPR003598">
    <property type="entry name" value="Ig_sub2"/>
</dbReference>
<dbReference type="Pfam" id="PF13895">
    <property type="entry name" value="Ig_2"/>
    <property type="match status" value="1"/>
</dbReference>
<dbReference type="GeneTree" id="ENSGT00940000156511"/>
<dbReference type="AlphaFoldDB" id="H3A8M3"/>
<dbReference type="PANTHER" id="PTHR44337">
    <property type="entry name" value="CARCINOEMBRYONIC ANTIGEN-RELATED CELL ADHESION MOLECULE 8"/>
    <property type="match status" value="1"/>
</dbReference>
<reference evidence="6" key="3">
    <citation type="submission" date="2025-09" db="UniProtKB">
        <authorList>
            <consortium name="Ensembl"/>
        </authorList>
    </citation>
    <scope>IDENTIFICATION</scope>
</reference>
<dbReference type="PROSITE" id="PS50835">
    <property type="entry name" value="IG_LIKE"/>
    <property type="match status" value="5"/>
</dbReference>
<evidence type="ECO:0000313" key="7">
    <source>
        <dbReference type="Proteomes" id="UP000008672"/>
    </source>
</evidence>
<feature type="domain" description="Ig-like" evidence="5">
    <location>
        <begin position="16"/>
        <end position="70"/>
    </location>
</feature>
<evidence type="ECO:0000256" key="2">
    <source>
        <dbReference type="ARBA" id="ARBA00023157"/>
    </source>
</evidence>
<protein>
    <recommendedName>
        <fullName evidence="5">Ig-like domain-containing protein</fullName>
    </recommendedName>
</protein>
<dbReference type="InParanoid" id="H3A8M3"/>
<feature type="domain" description="Ig-like" evidence="5">
    <location>
        <begin position="79"/>
        <end position="157"/>
    </location>
</feature>
<sequence>PVEKADVTLSCNRTVLKWEVNGTTIPLPAAGYEQSENSLTIKSIQRTQSGNYTCIAGNTTNNESATEILKVYYGPDGDPVVRVNGTEGNRKDLSVGNWVTLECAASSYPVEYTWRFGSTFMLGLNYYLRNVQLSHSGTYTCEAKNVKTNTVRHKDISINVYGVKIEQRPTDVVEGDAQVTLNCTTSRGKGGVTWTRDGAAIEFGRRYSTSGTALEIKKPVRGDSGEFACTVKNPINDQKDGPENIKVTLTGDRSSDPTQNVLVNSTLNFTCASQSDPPAQYIWTTADSSDNNVPEGAVLILNPVKLSDAGVYSCIAENEKTNKRKMTAAHIMVYVYAHLLSVSPTNYSPSKCTSLEGSGVTVTLQCAGQSNPPALVQWSKGSQGLANGGKYSLSSDTTSLAISNFSLEADLGNYTCNCRNPMGAETKTLTLTG</sequence>
<reference evidence="6" key="2">
    <citation type="submission" date="2025-08" db="UniProtKB">
        <authorList>
            <consortium name="Ensembl"/>
        </authorList>
    </citation>
    <scope>IDENTIFICATION</scope>
</reference>
<dbReference type="InterPro" id="IPR036179">
    <property type="entry name" value="Ig-like_dom_sf"/>
</dbReference>
<dbReference type="Bgee" id="ENSLACG00000005321">
    <property type="expression patterns" value="Expressed in mesonephros"/>
</dbReference>
<dbReference type="eggNOG" id="ENOG502QWIT">
    <property type="taxonomic scope" value="Eukaryota"/>
</dbReference>
<keyword evidence="4" id="KW-0393">Immunoglobulin domain</keyword>
<name>H3A8M3_LATCH</name>
<dbReference type="InterPro" id="IPR003599">
    <property type="entry name" value="Ig_sub"/>
</dbReference>
<dbReference type="EMBL" id="AFYH01067204">
    <property type="status" value="NOT_ANNOTATED_CDS"/>
    <property type="molecule type" value="Genomic_DNA"/>
</dbReference>
<feature type="domain" description="Ig-like" evidence="5">
    <location>
        <begin position="174"/>
        <end position="233"/>
    </location>
</feature>
<dbReference type="InterPro" id="IPR013783">
    <property type="entry name" value="Ig-like_fold"/>
</dbReference>
<dbReference type="Gene3D" id="2.60.40.10">
    <property type="entry name" value="Immunoglobulins"/>
    <property type="match status" value="5"/>
</dbReference>
<proteinExistence type="predicted"/>
<dbReference type="CDD" id="cd00096">
    <property type="entry name" value="Ig"/>
    <property type="match status" value="3"/>
</dbReference>
<dbReference type="SMART" id="SM00408">
    <property type="entry name" value="IGc2"/>
    <property type="match status" value="5"/>
</dbReference>
<feature type="domain" description="Ig-like" evidence="5">
    <location>
        <begin position="344"/>
        <end position="432"/>
    </location>
</feature>
<dbReference type="HOGENOM" id="CLU_031912_0_0_1"/>
<dbReference type="Pfam" id="PF07679">
    <property type="entry name" value="I-set"/>
    <property type="match status" value="2"/>
</dbReference>
<keyword evidence="3" id="KW-0325">Glycoprotein</keyword>
<dbReference type="PANTHER" id="PTHR44337:SF20">
    <property type="entry name" value="CARCINOEMBRYONIC ANTIGEN-RELATED CELL ADHESION MOLECULE 5-RELATED"/>
    <property type="match status" value="1"/>
</dbReference>
<dbReference type="Ensembl" id="ENSLACT00000006046.1">
    <property type="protein sequence ID" value="ENSLACP00000005994.1"/>
    <property type="gene ID" value="ENSLACG00000005321.1"/>
</dbReference>
<accession>H3A8M3</accession>
<dbReference type="Proteomes" id="UP000008672">
    <property type="component" value="Unassembled WGS sequence"/>
</dbReference>
<keyword evidence="1" id="KW-0732">Signal</keyword>
<organism evidence="6 7">
    <name type="scientific">Latimeria chalumnae</name>
    <name type="common">Coelacanth</name>
    <dbReference type="NCBI Taxonomy" id="7897"/>
    <lineage>
        <taxon>Eukaryota</taxon>
        <taxon>Metazoa</taxon>
        <taxon>Chordata</taxon>
        <taxon>Craniata</taxon>
        <taxon>Vertebrata</taxon>
        <taxon>Euteleostomi</taxon>
        <taxon>Coelacanthiformes</taxon>
        <taxon>Coelacanthidae</taxon>
        <taxon>Latimeria</taxon>
    </lineage>
</organism>
<reference evidence="7" key="1">
    <citation type="submission" date="2011-08" db="EMBL/GenBank/DDBJ databases">
        <title>The draft genome of Latimeria chalumnae.</title>
        <authorList>
            <person name="Di Palma F."/>
            <person name="Alfoldi J."/>
            <person name="Johnson J."/>
            <person name="Berlin A."/>
            <person name="Gnerre S."/>
            <person name="Jaffe D."/>
            <person name="MacCallum I."/>
            <person name="Young S."/>
            <person name="Walker B.J."/>
            <person name="Lander E."/>
            <person name="Lindblad-Toh K."/>
        </authorList>
    </citation>
    <scope>NUCLEOTIDE SEQUENCE [LARGE SCALE GENOMIC DNA]</scope>
    <source>
        <strain evidence="7">Wild caught</strain>
    </source>
</reference>
<dbReference type="Pfam" id="PF13927">
    <property type="entry name" value="Ig_3"/>
    <property type="match status" value="2"/>
</dbReference>
<dbReference type="InterPro" id="IPR052598">
    <property type="entry name" value="IgSF_CEA-related"/>
</dbReference>